<dbReference type="Pfam" id="PF01578">
    <property type="entry name" value="Cytochrom_C_asm"/>
    <property type="match status" value="1"/>
</dbReference>
<feature type="transmembrane region" description="Helical" evidence="1">
    <location>
        <begin position="241"/>
        <end position="260"/>
    </location>
</feature>
<feature type="transmembrane region" description="Helical" evidence="1">
    <location>
        <begin position="187"/>
        <end position="206"/>
    </location>
</feature>
<dbReference type="PANTHER" id="PTHR38034:SF1">
    <property type="entry name" value="INNER MEMBRANE PROTEIN YPJD"/>
    <property type="match status" value="1"/>
</dbReference>
<feature type="transmembrane region" description="Helical" evidence="1">
    <location>
        <begin position="71"/>
        <end position="90"/>
    </location>
</feature>
<evidence type="ECO:0000256" key="1">
    <source>
        <dbReference type="SAM" id="Phobius"/>
    </source>
</evidence>
<proteinExistence type="predicted"/>
<feature type="transmembrane region" description="Helical" evidence="1">
    <location>
        <begin position="39"/>
        <end position="59"/>
    </location>
</feature>
<feature type="transmembrane region" description="Helical" evidence="1">
    <location>
        <begin position="136"/>
        <end position="157"/>
    </location>
</feature>
<keyword evidence="1" id="KW-0472">Membrane</keyword>
<evidence type="ECO:0000259" key="2">
    <source>
        <dbReference type="Pfam" id="PF01578"/>
    </source>
</evidence>
<name>A0A1J5S087_9ZZZZ</name>
<dbReference type="GO" id="GO:0020037">
    <property type="term" value="F:heme binding"/>
    <property type="evidence" value="ECO:0007669"/>
    <property type="project" value="InterPro"/>
</dbReference>
<sequence length="280" mass="31172">MPITDRQVLWIAAACYAFGLLYGTFCLVRARRHSRVTMYSVIVVGYVLQSIGLLMRGLAVKSCPIGNSFEILQFCGWAATTIYLFIGATFRLSMLGYFTAGLSAILATISLSFGSWDATHSKMLSDSNPWVPMHAGLAMFGYGTFSLLALTSLLHLIRHYSLRSKRLSGWFSFLPSLIELDQIGTRLLGFGLALFTVAMGVGYLYWRIDKGTVDHLKVIAVFLVWVGYFAIFVGRLKGRLVGHYFAIACVVLYLGALVSLDPVNRSRYPDRTQVEQAHHE</sequence>
<feature type="transmembrane region" description="Helical" evidence="1">
    <location>
        <begin position="97"/>
        <end position="116"/>
    </location>
</feature>
<evidence type="ECO:0000313" key="3">
    <source>
        <dbReference type="EMBL" id="OIR01801.1"/>
    </source>
</evidence>
<dbReference type="GO" id="GO:0017004">
    <property type="term" value="P:cytochrome complex assembly"/>
    <property type="evidence" value="ECO:0007669"/>
    <property type="project" value="InterPro"/>
</dbReference>
<feature type="domain" description="Cytochrome c assembly protein" evidence="2">
    <location>
        <begin position="66"/>
        <end position="257"/>
    </location>
</feature>
<organism evidence="3">
    <name type="scientific">mine drainage metagenome</name>
    <dbReference type="NCBI Taxonomy" id="410659"/>
    <lineage>
        <taxon>unclassified sequences</taxon>
        <taxon>metagenomes</taxon>
        <taxon>ecological metagenomes</taxon>
    </lineage>
</organism>
<gene>
    <name evidence="3" type="ORF">GALL_161020</name>
</gene>
<comment type="caution">
    <text evidence="3">The sequence shown here is derived from an EMBL/GenBank/DDBJ whole genome shotgun (WGS) entry which is preliminary data.</text>
</comment>
<accession>A0A1J5S087</accession>
<dbReference type="InterPro" id="IPR052372">
    <property type="entry name" value="YpjD/HemX"/>
</dbReference>
<feature type="transmembrane region" description="Helical" evidence="1">
    <location>
        <begin position="6"/>
        <end position="27"/>
    </location>
</feature>
<protein>
    <submittedName>
        <fullName evidence="3">Cytochrome C assembly protein</fullName>
    </submittedName>
</protein>
<keyword evidence="1" id="KW-1133">Transmembrane helix</keyword>
<dbReference type="PANTHER" id="PTHR38034">
    <property type="entry name" value="INNER MEMBRANE PROTEIN YPJD"/>
    <property type="match status" value="1"/>
</dbReference>
<feature type="transmembrane region" description="Helical" evidence="1">
    <location>
        <begin position="218"/>
        <end position="234"/>
    </location>
</feature>
<dbReference type="AlphaFoldDB" id="A0A1J5S087"/>
<dbReference type="InterPro" id="IPR002541">
    <property type="entry name" value="Cyt_c_assembly"/>
</dbReference>
<dbReference type="EMBL" id="MLJW01000080">
    <property type="protein sequence ID" value="OIR01801.1"/>
    <property type="molecule type" value="Genomic_DNA"/>
</dbReference>
<keyword evidence="1" id="KW-0812">Transmembrane</keyword>
<reference evidence="3" key="1">
    <citation type="submission" date="2016-10" db="EMBL/GenBank/DDBJ databases">
        <title>Sequence of Gallionella enrichment culture.</title>
        <authorList>
            <person name="Poehlein A."/>
            <person name="Muehling M."/>
            <person name="Daniel R."/>
        </authorList>
    </citation>
    <scope>NUCLEOTIDE SEQUENCE</scope>
</reference>